<dbReference type="EMBL" id="OU015584">
    <property type="protein sequence ID" value="CAG5076875.1"/>
    <property type="molecule type" value="Genomic_DNA"/>
</dbReference>
<name>A0A916N8F1_9FLAO</name>
<sequence length="151" mass="17664">MRTIVYLILSLSLLVSCDLYITSGDTGEIRSSSGQLQAKGEWIYTKSKKMDMYDHYQKWENSYTEFYKDGSVKSTYRSVHKRATYGRPCKELISHYISYHPNGIKSFEQKDICDCSKSIITYYNKAGSVIEKKVIKRKTKQVKKQKEEKKK</sequence>
<accession>A0A916N8F1</accession>
<evidence type="ECO:0000313" key="2">
    <source>
        <dbReference type="Proteomes" id="UP000683507"/>
    </source>
</evidence>
<dbReference type="RefSeq" id="WP_258540470.1">
    <property type="nucleotide sequence ID" value="NZ_OU015584.1"/>
</dbReference>
<proteinExistence type="predicted"/>
<organism evidence="1 2">
    <name type="scientific">Parvicella tangerina</name>
    <dbReference type="NCBI Taxonomy" id="2829795"/>
    <lineage>
        <taxon>Bacteria</taxon>
        <taxon>Pseudomonadati</taxon>
        <taxon>Bacteroidota</taxon>
        <taxon>Flavobacteriia</taxon>
        <taxon>Flavobacteriales</taxon>
        <taxon>Parvicellaceae</taxon>
        <taxon>Parvicella</taxon>
    </lineage>
</organism>
<gene>
    <name evidence="1" type="ORF">CRYO30217_00229</name>
</gene>
<evidence type="ECO:0000313" key="1">
    <source>
        <dbReference type="EMBL" id="CAG5076875.1"/>
    </source>
</evidence>
<protein>
    <recommendedName>
        <fullName evidence="3">Lipoprotein</fullName>
    </recommendedName>
</protein>
<keyword evidence="2" id="KW-1185">Reference proteome</keyword>
<dbReference type="KEGG" id="ptan:CRYO30217_00229"/>
<dbReference type="AlphaFoldDB" id="A0A916N8F1"/>
<dbReference type="PROSITE" id="PS51257">
    <property type="entry name" value="PROKAR_LIPOPROTEIN"/>
    <property type="match status" value="1"/>
</dbReference>
<dbReference type="Proteomes" id="UP000683507">
    <property type="component" value="Chromosome"/>
</dbReference>
<evidence type="ECO:0008006" key="3">
    <source>
        <dbReference type="Google" id="ProtNLM"/>
    </source>
</evidence>
<reference evidence="1" key="1">
    <citation type="submission" date="2021-04" db="EMBL/GenBank/DDBJ databases">
        <authorList>
            <person name="Rodrigo-Torres L."/>
            <person name="Arahal R. D."/>
            <person name="Lucena T."/>
        </authorList>
    </citation>
    <scope>NUCLEOTIDE SEQUENCE</scope>
    <source>
        <strain evidence="1">AS29M-1</strain>
    </source>
</reference>